<dbReference type="SFLD" id="SFLDG01067">
    <property type="entry name" value="SPASM/twitch_domain_containing"/>
    <property type="match status" value="1"/>
</dbReference>
<protein>
    <submittedName>
        <fullName evidence="8">His-Xaa-Ser system radical SAM maturase HxsB</fullName>
    </submittedName>
</protein>
<dbReference type="AlphaFoldDB" id="A0A1G9BMG3"/>
<reference evidence="9" key="1">
    <citation type="submission" date="2016-10" db="EMBL/GenBank/DDBJ databases">
        <authorList>
            <person name="Varghese N."/>
            <person name="Submissions S."/>
        </authorList>
    </citation>
    <scope>NUCLEOTIDE SEQUENCE [LARGE SCALE GENOMIC DNA]</scope>
    <source>
        <strain evidence="9">CBMB127</strain>
    </source>
</reference>
<dbReference type="GO" id="GO:0051536">
    <property type="term" value="F:iron-sulfur cluster binding"/>
    <property type="evidence" value="ECO:0007669"/>
    <property type="project" value="UniProtKB-KW"/>
</dbReference>
<dbReference type="PROSITE" id="PS51918">
    <property type="entry name" value="RADICAL_SAM"/>
    <property type="match status" value="1"/>
</dbReference>
<dbReference type="SFLD" id="SFLDS00029">
    <property type="entry name" value="Radical_SAM"/>
    <property type="match status" value="1"/>
</dbReference>
<evidence type="ECO:0000256" key="3">
    <source>
        <dbReference type="ARBA" id="ARBA00022723"/>
    </source>
</evidence>
<dbReference type="InterPro" id="IPR058240">
    <property type="entry name" value="rSAM_sf"/>
</dbReference>
<proteinExistence type="inferred from homology"/>
<dbReference type="InterPro" id="IPR006638">
    <property type="entry name" value="Elp3/MiaA/NifB-like_rSAM"/>
</dbReference>
<dbReference type="STRING" id="492660.SAMN05192566_1247"/>
<dbReference type="EMBL" id="FNFX01000002">
    <property type="protein sequence ID" value="SDK40652.1"/>
    <property type="molecule type" value="Genomic_DNA"/>
</dbReference>
<dbReference type="SUPFAM" id="SSF102114">
    <property type="entry name" value="Radical SAM enzymes"/>
    <property type="match status" value="1"/>
</dbReference>
<dbReference type="Proteomes" id="UP000198629">
    <property type="component" value="Unassembled WGS sequence"/>
</dbReference>
<dbReference type="PANTHER" id="PTHR43273:SF3">
    <property type="entry name" value="ANAEROBIC SULFATASE-MATURATING ENZYME HOMOLOG ASLB-RELATED"/>
    <property type="match status" value="1"/>
</dbReference>
<keyword evidence="3" id="KW-0479">Metal-binding</keyword>
<dbReference type="SFLD" id="SFLDG01386">
    <property type="entry name" value="main_SPASM_domain-containing"/>
    <property type="match status" value="1"/>
</dbReference>
<organism evidence="8 9">
    <name type="scientific">Methylophilus rhizosphaerae</name>
    <dbReference type="NCBI Taxonomy" id="492660"/>
    <lineage>
        <taxon>Bacteria</taxon>
        <taxon>Pseudomonadati</taxon>
        <taxon>Pseudomonadota</taxon>
        <taxon>Betaproteobacteria</taxon>
        <taxon>Nitrosomonadales</taxon>
        <taxon>Methylophilaceae</taxon>
        <taxon>Methylophilus</taxon>
    </lineage>
</organism>
<comment type="similarity">
    <text evidence="6">Belongs to the radical SAM superfamily. Anaerobic sulfatase-maturating enzyme family.</text>
</comment>
<dbReference type="PANTHER" id="PTHR43273">
    <property type="entry name" value="ANAEROBIC SULFATASE-MATURATING ENZYME HOMOLOG ASLB-RELATED"/>
    <property type="match status" value="1"/>
</dbReference>
<dbReference type="InterPro" id="IPR023867">
    <property type="entry name" value="Sulphatase_maturase_rSAM"/>
</dbReference>
<evidence type="ECO:0000259" key="7">
    <source>
        <dbReference type="PROSITE" id="PS51918"/>
    </source>
</evidence>
<evidence type="ECO:0000256" key="5">
    <source>
        <dbReference type="ARBA" id="ARBA00023014"/>
    </source>
</evidence>
<dbReference type="Gene3D" id="3.20.20.70">
    <property type="entry name" value="Aldolase class I"/>
    <property type="match status" value="1"/>
</dbReference>
<dbReference type="NCBIfam" id="TIGR03978">
    <property type="entry name" value="rSAM_paired_1"/>
    <property type="match status" value="1"/>
</dbReference>
<dbReference type="InterPro" id="IPR013785">
    <property type="entry name" value="Aldolase_TIM"/>
</dbReference>
<dbReference type="CDD" id="cd01335">
    <property type="entry name" value="Radical_SAM"/>
    <property type="match status" value="1"/>
</dbReference>
<dbReference type="OrthoDB" id="308557at2"/>
<dbReference type="Pfam" id="PF04055">
    <property type="entry name" value="Radical_SAM"/>
    <property type="match status" value="1"/>
</dbReference>
<keyword evidence="2" id="KW-0949">S-adenosyl-L-methionine</keyword>
<evidence type="ECO:0000256" key="6">
    <source>
        <dbReference type="ARBA" id="ARBA00023601"/>
    </source>
</evidence>
<evidence type="ECO:0000313" key="9">
    <source>
        <dbReference type="Proteomes" id="UP000198629"/>
    </source>
</evidence>
<feature type="domain" description="Radical SAM core" evidence="7">
    <location>
        <begin position="92"/>
        <end position="321"/>
    </location>
</feature>
<accession>A0A1G9BMG3</accession>
<name>A0A1G9BMG3_9PROT</name>
<keyword evidence="5" id="KW-0411">Iron-sulfur</keyword>
<evidence type="ECO:0000256" key="4">
    <source>
        <dbReference type="ARBA" id="ARBA00023004"/>
    </source>
</evidence>
<evidence type="ECO:0000256" key="2">
    <source>
        <dbReference type="ARBA" id="ARBA00022691"/>
    </source>
</evidence>
<dbReference type="InterPro" id="IPR007197">
    <property type="entry name" value="rSAM"/>
</dbReference>
<dbReference type="RefSeq" id="WP_091471269.1">
    <property type="nucleotide sequence ID" value="NZ_FNFX01000002.1"/>
</dbReference>
<dbReference type="GO" id="GO:0016491">
    <property type="term" value="F:oxidoreductase activity"/>
    <property type="evidence" value="ECO:0007669"/>
    <property type="project" value="InterPro"/>
</dbReference>
<dbReference type="SFLD" id="SFLDG01384">
    <property type="entry name" value="thioether_bond_formation_requi"/>
    <property type="match status" value="1"/>
</dbReference>
<gene>
    <name evidence="8" type="ORF">SAMN05192566_1247</name>
</gene>
<evidence type="ECO:0000313" key="8">
    <source>
        <dbReference type="EMBL" id="SDK40652.1"/>
    </source>
</evidence>
<keyword evidence="9" id="KW-1185">Reference proteome</keyword>
<sequence length="485" mass="55748">MSKFKGLESYSAEDSSYELLPFKFDRFDDESYIITNLVGEYLLIDRDDLDGLVHRKLNVTNRLYSQLRSKHFIRLPKEKSPVELLALKLRTKLSRLSQFTNLHIFVVTLRCDHSCPYCQVSRQSEDKSSFDMTKEMADKSLDFVFKSPSPAIKIEFQGGEPLLNFELIKYIVESAEIRNQIVNRDLAFVIATTLSLITDEILDFCKLHKIQLSTSLDGPEVLHNSNRPRPNKDSYQRFIAGLERARNRLGYDQVSALMTTTESSLDKVRDIIDEYLKLGFKGIFLRPLSPYGFAIKTKKFMAYNTERWLQFYKAGLDYIIELNRNGVEFSEYYSSLILKKILTAQESGYVDLMNPAGIGIAAIVFNYDGKVYASDESRMLAEMGDKTFELGNILSDSYEDIILSDKLLDAIEESFTLSAPMCSECAFEPYCGSEPVYHHAIHKDFLGRKPESEFCKKNMSIFKHLITLMENDSDTKKLFLGWANR</sequence>
<evidence type="ECO:0000256" key="1">
    <source>
        <dbReference type="ARBA" id="ARBA00001966"/>
    </source>
</evidence>
<dbReference type="SMART" id="SM00729">
    <property type="entry name" value="Elp3"/>
    <property type="match status" value="1"/>
</dbReference>
<comment type="cofactor">
    <cofactor evidence="1">
        <name>[4Fe-4S] cluster</name>
        <dbReference type="ChEBI" id="CHEBI:49883"/>
    </cofactor>
</comment>
<dbReference type="InterPro" id="IPR024023">
    <property type="entry name" value="rSAM_paired_HxsB"/>
</dbReference>
<dbReference type="GO" id="GO:0046872">
    <property type="term" value="F:metal ion binding"/>
    <property type="evidence" value="ECO:0007669"/>
    <property type="project" value="UniProtKB-KW"/>
</dbReference>
<keyword evidence="4" id="KW-0408">Iron</keyword>